<sequence>MIVSCSRSCSSCRTTREPCCLRGSSWRRHRQSRTLRTHGFQDELLDYVLGGPKLRKWYGAPDRIPSEPHGAKLKALVRDPQAAKLAFGPYVKPIQGDT</sequence>
<accession>A0AAW1SW25</accession>
<name>A0AAW1SW25_9CHLO</name>
<proteinExistence type="predicted"/>
<gene>
    <name evidence="1" type="ORF">WJX84_008134</name>
</gene>
<feature type="non-terminal residue" evidence="1">
    <location>
        <position position="98"/>
    </location>
</feature>
<dbReference type="Proteomes" id="UP001485043">
    <property type="component" value="Unassembled WGS sequence"/>
</dbReference>
<dbReference type="EMBL" id="JALJOV010000784">
    <property type="protein sequence ID" value="KAK9861278.1"/>
    <property type="molecule type" value="Genomic_DNA"/>
</dbReference>
<keyword evidence="2" id="KW-1185">Reference proteome</keyword>
<dbReference type="PANTHER" id="PTHR47869:SF2">
    <property type="entry name" value="OS03G0410700 PROTEIN"/>
    <property type="match status" value="1"/>
</dbReference>
<comment type="caution">
    <text evidence="1">The sequence shown here is derived from an EMBL/GenBank/DDBJ whole genome shotgun (WGS) entry which is preliminary data.</text>
</comment>
<organism evidence="1 2">
    <name type="scientific">Apatococcus fuscideae</name>
    <dbReference type="NCBI Taxonomy" id="2026836"/>
    <lineage>
        <taxon>Eukaryota</taxon>
        <taxon>Viridiplantae</taxon>
        <taxon>Chlorophyta</taxon>
        <taxon>core chlorophytes</taxon>
        <taxon>Trebouxiophyceae</taxon>
        <taxon>Chlorellales</taxon>
        <taxon>Chlorellaceae</taxon>
        <taxon>Apatococcus</taxon>
    </lineage>
</organism>
<reference evidence="1 2" key="1">
    <citation type="journal article" date="2024" name="Nat. Commun.">
        <title>Phylogenomics reveals the evolutionary origins of lichenization in chlorophyte algae.</title>
        <authorList>
            <person name="Puginier C."/>
            <person name="Libourel C."/>
            <person name="Otte J."/>
            <person name="Skaloud P."/>
            <person name="Haon M."/>
            <person name="Grisel S."/>
            <person name="Petersen M."/>
            <person name="Berrin J.G."/>
            <person name="Delaux P.M."/>
            <person name="Dal Grande F."/>
            <person name="Keller J."/>
        </authorList>
    </citation>
    <scope>NUCLEOTIDE SEQUENCE [LARGE SCALE GENOMIC DNA]</scope>
    <source>
        <strain evidence="1 2">SAG 2523</strain>
    </source>
</reference>
<dbReference type="PANTHER" id="PTHR47869">
    <property type="entry name" value="OS03G0410700 PROTEIN"/>
    <property type="match status" value="1"/>
</dbReference>
<protein>
    <submittedName>
        <fullName evidence="1">Uncharacterized protein</fullName>
    </submittedName>
</protein>
<dbReference type="AlphaFoldDB" id="A0AAW1SW25"/>
<evidence type="ECO:0000313" key="2">
    <source>
        <dbReference type="Proteomes" id="UP001485043"/>
    </source>
</evidence>
<evidence type="ECO:0000313" key="1">
    <source>
        <dbReference type="EMBL" id="KAK9861278.1"/>
    </source>
</evidence>